<evidence type="ECO:0000256" key="1">
    <source>
        <dbReference type="SAM" id="MobiDB-lite"/>
    </source>
</evidence>
<name>I3SFI6_MEDTR</name>
<protein>
    <submittedName>
        <fullName evidence="2">Uncharacterized protein</fullName>
    </submittedName>
</protein>
<proteinExistence type="evidence at transcript level"/>
<accession>I3SFI6</accession>
<sequence>MQFAPADAATSMVEGPKPPSTSMSSDGYFFLSIRTLSIISGINFCPPNPGSTVMTRTISTGFSASTRG</sequence>
<evidence type="ECO:0000313" key="2">
    <source>
        <dbReference type="EMBL" id="AFK39028.1"/>
    </source>
</evidence>
<dbReference type="AlphaFoldDB" id="I3SFI6"/>
<dbReference type="EMBL" id="BT139233">
    <property type="protein sequence ID" value="AFK39028.1"/>
    <property type="molecule type" value="mRNA"/>
</dbReference>
<organism evidence="2">
    <name type="scientific">Medicago truncatula</name>
    <name type="common">Barrel medic</name>
    <name type="synonym">Medicago tribuloides</name>
    <dbReference type="NCBI Taxonomy" id="3880"/>
    <lineage>
        <taxon>Eukaryota</taxon>
        <taxon>Viridiplantae</taxon>
        <taxon>Streptophyta</taxon>
        <taxon>Embryophyta</taxon>
        <taxon>Tracheophyta</taxon>
        <taxon>Spermatophyta</taxon>
        <taxon>Magnoliopsida</taxon>
        <taxon>eudicotyledons</taxon>
        <taxon>Gunneridae</taxon>
        <taxon>Pentapetalae</taxon>
        <taxon>rosids</taxon>
        <taxon>fabids</taxon>
        <taxon>Fabales</taxon>
        <taxon>Fabaceae</taxon>
        <taxon>Papilionoideae</taxon>
        <taxon>50 kb inversion clade</taxon>
        <taxon>NPAAA clade</taxon>
        <taxon>Hologalegina</taxon>
        <taxon>IRL clade</taxon>
        <taxon>Trifolieae</taxon>
        <taxon>Medicago</taxon>
    </lineage>
</organism>
<feature type="region of interest" description="Disordered" evidence="1">
    <location>
        <begin position="1"/>
        <end position="22"/>
    </location>
</feature>
<reference evidence="2" key="1">
    <citation type="submission" date="2012-05" db="EMBL/GenBank/DDBJ databases">
        <authorList>
            <person name="Krishnakumar V."/>
            <person name="Cheung F."/>
            <person name="Xiao Y."/>
            <person name="Chan A."/>
            <person name="Moskal W.A."/>
            <person name="Town C.D."/>
        </authorList>
    </citation>
    <scope>NUCLEOTIDE SEQUENCE</scope>
</reference>